<comment type="caution">
    <text evidence="2">The sequence shown here is derived from an EMBL/GenBank/DDBJ whole genome shotgun (WGS) entry which is preliminary data.</text>
</comment>
<dbReference type="EMBL" id="BJVY01000063">
    <property type="protein sequence ID" value="GEL75204.1"/>
    <property type="molecule type" value="Genomic_DNA"/>
</dbReference>
<keyword evidence="4" id="KW-1185">Reference proteome</keyword>
<accession>A0A511HP98</accession>
<sequence length="117" mass="12152">MRAVRFSHSHEHGRTGYLSGEVAGFPDDVAARLVSTGVAKYLTPDSAAPSEGTPPSPADGPPSASEGAAPLDSALTAEEQLAPLMPPEPPPDPAAERAAIEADNVSRTTPKSERRKR</sequence>
<feature type="compositionally biased region" description="Low complexity" evidence="1">
    <location>
        <begin position="61"/>
        <end position="70"/>
    </location>
</feature>
<dbReference type="AlphaFoldDB" id="A0A511HP98"/>
<feature type="region of interest" description="Disordered" evidence="1">
    <location>
        <begin position="43"/>
        <end position="117"/>
    </location>
</feature>
<dbReference type="RefSeq" id="WP_090487424.1">
    <property type="nucleotide sequence ID" value="NZ_BJVY01000063.1"/>
</dbReference>
<feature type="region of interest" description="Disordered" evidence="1">
    <location>
        <begin position="1"/>
        <end position="22"/>
    </location>
</feature>
<evidence type="ECO:0000313" key="2">
    <source>
        <dbReference type="EMBL" id="GEL75204.1"/>
    </source>
</evidence>
<evidence type="ECO:0000256" key="1">
    <source>
        <dbReference type="SAM" id="MobiDB-lite"/>
    </source>
</evidence>
<proteinExistence type="predicted"/>
<gene>
    <name evidence="2" type="ORF">MVI01_69880</name>
    <name evidence="3" type="ORF">SAMN04488504_102129</name>
</gene>
<evidence type="ECO:0000313" key="4">
    <source>
        <dbReference type="Proteomes" id="UP000198717"/>
    </source>
</evidence>
<dbReference type="Proteomes" id="UP000198717">
    <property type="component" value="Unassembled WGS sequence"/>
</dbReference>
<reference evidence="2 5" key="2">
    <citation type="submission" date="2019-07" db="EMBL/GenBank/DDBJ databases">
        <title>Whole genome shotgun sequence of Myxococcus virescens NBRC 100334.</title>
        <authorList>
            <person name="Hosoyama A."/>
            <person name="Uohara A."/>
            <person name="Ohji S."/>
            <person name="Ichikawa N."/>
        </authorList>
    </citation>
    <scope>NUCLEOTIDE SEQUENCE [LARGE SCALE GENOMIC DNA]</scope>
    <source>
        <strain evidence="2 5">NBRC 100334</strain>
    </source>
</reference>
<evidence type="ECO:0000313" key="3">
    <source>
        <dbReference type="EMBL" id="SDD65186.1"/>
    </source>
</evidence>
<reference evidence="3 4" key="1">
    <citation type="submission" date="2016-10" db="EMBL/GenBank/DDBJ databases">
        <authorList>
            <person name="Varghese N."/>
            <person name="Submissions S."/>
        </authorList>
    </citation>
    <scope>NUCLEOTIDE SEQUENCE [LARGE SCALE GENOMIC DNA]</scope>
    <source>
        <strain evidence="3 4">DSM 2260</strain>
    </source>
</reference>
<organism evidence="2 5">
    <name type="scientific">Myxococcus virescens</name>
    <dbReference type="NCBI Taxonomy" id="83456"/>
    <lineage>
        <taxon>Bacteria</taxon>
        <taxon>Pseudomonadati</taxon>
        <taxon>Myxococcota</taxon>
        <taxon>Myxococcia</taxon>
        <taxon>Myxococcales</taxon>
        <taxon>Cystobacterineae</taxon>
        <taxon>Myxococcaceae</taxon>
        <taxon>Myxococcus</taxon>
    </lineage>
</organism>
<protein>
    <submittedName>
        <fullName evidence="2">Uncharacterized protein</fullName>
    </submittedName>
</protein>
<dbReference type="EMBL" id="FNAJ01000002">
    <property type="protein sequence ID" value="SDD65186.1"/>
    <property type="molecule type" value="Genomic_DNA"/>
</dbReference>
<evidence type="ECO:0000313" key="5">
    <source>
        <dbReference type="Proteomes" id="UP000321224"/>
    </source>
</evidence>
<name>A0A511HP98_9BACT</name>
<feature type="compositionally biased region" description="Pro residues" evidence="1">
    <location>
        <begin position="84"/>
        <end position="93"/>
    </location>
</feature>
<dbReference type="Proteomes" id="UP000321224">
    <property type="component" value="Unassembled WGS sequence"/>
</dbReference>